<evidence type="ECO:0000313" key="11">
    <source>
        <dbReference type="Proteomes" id="UP000291343"/>
    </source>
</evidence>
<evidence type="ECO:0000313" key="10">
    <source>
        <dbReference type="EMBL" id="RZF44203.1"/>
    </source>
</evidence>
<dbReference type="Proteomes" id="UP000291343">
    <property type="component" value="Unassembled WGS sequence"/>
</dbReference>
<evidence type="ECO:0000256" key="7">
    <source>
        <dbReference type="ARBA" id="ARBA00022989"/>
    </source>
</evidence>
<keyword evidence="11" id="KW-1185">Reference proteome</keyword>
<dbReference type="AlphaFoldDB" id="A0A482XEM5"/>
<evidence type="ECO:0000256" key="2">
    <source>
        <dbReference type="ARBA" id="ARBA00004651"/>
    </source>
</evidence>
<comment type="function">
    <text evidence="9">Plasma membrane transporter mediating the uptake by cells of the water soluble vitamin B2/riboflavin that plays a key role in biochemical oxidation-reduction reactions of the carbohydrate, lipid, and amino acid metabolism.</text>
</comment>
<dbReference type="GO" id="GO:0005886">
    <property type="term" value="C:plasma membrane"/>
    <property type="evidence" value="ECO:0007669"/>
    <property type="project" value="UniProtKB-SubCell"/>
</dbReference>
<dbReference type="FunCoup" id="A0A482XEM5">
    <property type="interactions" value="418"/>
</dbReference>
<evidence type="ECO:0000256" key="5">
    <source>
        <dbReference type="ARBA" id="ARBA00022475"/>
    </source>
</evidence>
<comment type="catalytic activity">
    <reaction evidence="1 9">
        <text>riboflavin(in) = riboflavin(out)</text>
        <dbReference type="Rhea" id="RHEA:35015"/>
        <dbReference type="ChEBI" id="CHEBI:57986"/>
    </reaction>
</comment>
<feature type="transmembrane region" description="Helical" evidence="9">
    <location>
        <begin position="170"/>
        <end position="189"/>
    </location>
</feature>
<feature type="transmembrane region" description="Helical" evidence="9">
    <location>
        <begin position="453"/>
        <end position="475"/>
    </location>
</feature>
<evidence type="ECO:0000256" key="6">
    <source>
        <dbReference type="ARBA" id="ARBA00022692"/>
    </source>
</evidence>
<feature type="transmembrane region" description="Helical" evidence="9">
    <location>
        <begin position="64"/>
        <end position="82"/>
    </location>
</feature>
<keyword evidence="6 9" id="KW-0812">Transmembrane</keyword>
<accession>A0A482XEM5</accession>
<protein>
    <recommendedName>
        <fullName evidence="9">Riboflavin transporter</fullName>
    </recommendedName>
</protein>
<dbReference type="InterPro" id="IPR009357">
    <property type="entry name" value="Riboflavin_transptr"/>
</dbReference>
<feature type="transmembrane region" description="Helical" evidence="9">
    <location>
        <begin position="201"/>
        <end position="220"/>
    </location>
</feature>
<feature type="transmembrane region" description="Helical" evidence="9">
    <location>
        <begin position="253"/>
        <end position="272"/>
    </location>
</feature>
<feature type="transmembrane region" description="Helical" evidence="9">
    <location>
        <begin position="102"/>
        <end position="123"/>
    </location>
</feature>
<dbReference type="PANTHER" id="PTHR12929:SF10">
    <property type="entry name" value="RIBOFLAVIN TRANSPORTER"/>
    <property type="match status" value="1"/>
</dbReference>
<dbReference type="STRING" id="195883.A0A482XEM5"/>
<name>A0A482XEM5_LAOST</name>
<dbReference type="OrthoDB" id="9995836at2759"/>
<comment type="caution">
    <text evidence="10">The sequence shown here is derived from an EMBL/GenBank/DDBJ whole genome shotgun (WGS) entry which is preliminary data.</text>
</comment>
<feature type="transmembrane region" description="Helical" evidence="9">
    <location>
        <begin position="323"/>
        <end position="345"/>
    </location>
</feature>
<reference evidence="10 11" key="1">
    <citation type="journal article" date="2017" name="Gigascience">
        <title>Genome sequence of the small brown planthopper, Laodelphax striatellus.</title>
        <authorList>
            <person name="Zhu J."/>
            <person name="Jiang F."/>
            <person name="Wang X."/>
            <person name="Yang P."/>
            <person name="Bao Y."/>
            <person name="Zhao W."/>
            <person name="Wang W."/>
            <person name="Lu H."/>
            <person name="Wang Q."/>
            <person name="Cui N."/>
            <person name="Li J."/>
            <person name="Chen X."/>
            <person name="Luo L."/>
            <person name="Yu J."/>
            <person name="Kang L."/>
            <person name="Cui F."/>
        </authorList>
    </citation>
    <scope>NUCLEOTIDE SEQUENCE [LARGE SCALE GENOMIC DNA]</scope>
    <source>
        <strain evidence="10">Lst14</strain>
    </source>
</reference>
<feature type="transmembrane region" description="Helical" evidence="9">
    <location>
        <begin position="417"/>
        <end position="441"/>
    </location>
</feature>
<evidence type="ECO:0000256" key="8">
    <source>
        <dbReference type="ARBA" id="ARBA00023136"/>
    </source>
</evidence>
<proteinExistence type="inferred from homology"/>
<keyword evidence="8 9" id="KW-0472">Membrane</keyword>
<feature type="transmembrane region" description="Helical" evidence="9">
    <location>
        <begin position="391"/>
        <end position="411"/>
    </location>
</feature>
<dbReference type="GO" id="GO:0032217">
    <property type="term" value="F:riboflavin transmembrane transporter activity"/>
    <property type="evidence" value="ECO:0007669"/>
    <property type="project" value="UniProtKB-UniRule"/>
</dbReference>
<keyword evidence="4 9" id="KW-0813">Transport</keyword>
<evidence type="ECO:0000256" key="3">
    <source>
        <dbReference type="ARBA" id="ARBA00006366"/>
    </source>
</evidence>
<evidence type="ECO:0000256" key="9">
    <source>
        <dbReference type="RuleBase" id="RU368035"/>
    </source>
</evidence>
<keyword evidence="5 9" id="KW-1003">Cell membrane</keyword>
<feature type="transmembrane region" description="Helical" evidence="9">
    <location>
        <begin position="135"/>
        <end position="155"/>
    </location>
</feature>
<evidence type="ECO:0000256" key="1">
    <source>
        <dbReference type="ARBA" id="ARBA00000215"/>
    </source>
</evidence>
<dbReference type="Pfam" id="PF06237">
    <property type="entry name" value="SLC52_ribofla_tr"/>
    <property type="match status" value="1"/>
</dbReference>
<keyword evidence="7 9" id="KW-1133">Transmembrane helix</keyword>
<comment type="subcellular location">
    <subcellularLocation>
        <location evidence="2 9">Cell membrane</location>
        <topology evidence="2 9">Multi-pass membrane protein</topology>
    </subcellularLocation>
</comment>
<comment type="similarity">
    <text evidence="3 9">Belongs to the riboflavin transporter family.</text>
</comment>
<sequence>MLVIMSTVDSSLQKNSHSQEESLHQPLKTMETCTNLSEGASLLHEAAKLPQQPIMAERQRRNHYYVVDLLAALFGISAWLSINALYTQLPLLVQTSPEGWSLPSYLSVIIQCANIGPLLYSLTHKFPSRSLRDSTLIMFLLMLGTVAMFTMSFYYTHTTEIFNESHSTPLFSLTFCFALVGCTSSVLFIPFMNNYPEIHLVSYLVGEGLSGLIPSIVSLVQGVGNSECEEIEVVNGTSVLEHVILPPLFSPKIFFLIIFSIMLCSTISFVLLNKLPTCKLMVDNTSVSNRSSTLENTNESDLQCDNTPESLPLSNASTLTPSLYCGLLLVQAVISMFANGALPSIQSYSCLPYGNTAYHLAVNLSNMANPIACFIAFFLPRTSLVTIFSMSAFSVVTTVYAITTAVMSPYPPLQHQLVGLILVVSCWILFSGMVSYVKLSIAAIFRREGGKGLFWYGAVTQTGAAIGSIAMFYFVNFTHLFQSYDPCS</sequence>
<dbReference type="EMBL" id="QKKF02011224">
    <property type="protein sequence ID" value="RZF44203.1"/>
    <property type="molecule type" value="Genomic_DNA"/>
</dbReference>
<dbReference type="InParanoid" id="A0A482XEM5"/>
<dbReference type="PANTHER" id="PTHR12929">
    <property type="entry name" value="SOLUTE CARRIER FAMILY 52"/>
    <property type="match status" value="1"/>
</dbReference>
<feature type="transmembrane region" description="Helical" evidence="9">
    <location>
        <begin position="357"/>
        <end position="379"/>
    </location>
</feature>
<organism evidence="10 11">
    <name type="scientific">Laodelphax striatellus</name>
    <name type="common">Small brown planthopper</name>
    <name type="synonym">Delphax striatella</name>
    <dbReference type="NCBI Taxonomy" id="195883"/>
    <lineage>
        <taxon>Eukaryota</taxon>
        <taxon>Metazoa</taxon>
        <taxon>Ecdysozoa</taxon>
        <taxon>Arthropoda</taxon>
        <taxon>Hexapoda</taxon>
        <taxon>Insecta</taxon>
        <taxon>Pterygota</taxon>
        <taxon>Neoptera</taxon>
        <taxon>Paraneoptera</taxon>
        <taxon>Hemiptera</taxon>
        <taxon>Auchenorrhyncha</taxon>
        <taxon>Fulgoroidea</taxon>
        <taxon>Delphacidae</taxon>
        <taxon>Criomorphinae</taxon>
        <taxon>Laodelphax</taxon>
    </lineage>
</organism>
<gene>
    <name evidence="10" type="ORF">LSTR_LSTR003843</name>
</gene>
<evidence type="ECO:0000256" key="4">
    <source>
        <dbReference type="ARBA" id="ARBA00022448"/>
    </source>
</evidence>